<dbReference type="RefSeq" id="WP_092431621.1">
    <property type="nucleotide sequence ID" value="NZ_FOXM01000008.1"/>
</dbReference>
<feature type="domain" description="CAAX prenyl protease 2/Lysostaphin resistance protein A-like" evidence="2">
    <location>
        <begin position="169"/>
        <end position="259"/>
    </location>
</feature>
<evidence type="ECO:0000259" key="2">
    <source>
        <dbReference type="Pfam" id="PF02517"/>
    </source>
</evidence>
<gene>
    <name evidence="3" type="ORF">SAMN05216229_10899</name>
</gene>
<organism evidence="3 4">
    <name type="scientific">Geopseudomonas sagittaria</name>
    <dbReference type="NCBI Taxonomy" id="1135990"/>
    <lineage>
        <taxon>Bacteria</taxon>
        <taxon>Pseudomonadati</taxon>
        <taxon>Pseudomonadota</taxon>
        <taxon>Gammaproteobacteria</taxon>
        <taxon>Pseudomonadales</taxon>
        <taxon>Pseudomonadaceae</taxon>
        <taxon>Geopseudomonas</taxon>
    </lineage>
</organism>
<reference evidence="4" key="1">
    <citation type="submission" date="2016-10" db="EMBL/GenBank/DDBJ databases">
        <authorList>
            <person name="Varghese N."/>
            <person name="Submissions S."/>
        </authorList>
    </citation>
    <scope>NUCLEOTIDE SEQUENCE [LARGE SCALE GENOMIC DNA]</scope>
    <source>
        <strain evidence="4">JCM 18195</strain>
    </source>
</reference>
<keyword evidence="4" id="KW-1185">Reference proteome</keyword>
<keyword evidence="1" id="KW-0472">Membrane</keyword>
<feature type="transmembrane region" description="Helical" evidence="1">
    <location>
        <begin position="249"/>
        <end position="268"/>
    </location>
</feature>
<dbReference type="Proteomes" id="UP000243084">
    <property type="component" value="Unassembled WGS sequence"/>
</dbReference>
<accession>A0A1I5UGS0</accession>
<dbReference type="EMBL" id="FOXM01000008">
    <property type="protein sequence ID" value="SFP94237.1"/>
    <property type="molecule type" value="Genomic_DNA"/>
</dbReference>
<dbReference type="GO" id="GO:0004175">
    <property type="term" value="F:endopeptidase activity"/>
    <property type="evidence" value="ECO:0007669"/>
    <property type="project" value="UniProtKB-ARBA"/>
</dbReference>
<keyword evidence="1" id="KW-0812">Transmembrane</keyword>
<name>A0A1I5UGS0_9GAMM</name>
<sequence length="271" mass="28299">MRRDGAASAAPADHYRLRPGQPTWALLAPALVLLAGLLAGGIQLPGVLQGALFAAWVLCARPRLPEGLWLGGTLLASLALAAHALPGFSPLPLGAPRPISPDAAPYALRLSWDKLLVGATLLAWWWQQPRRPRVQPGRAWLCGLATLLAVPALALALGVVAWQPKWPAELAVWLALNLGVTVLAEELLFRGLLQGALVARLGAARGIGLTAALFGLAHAPFSPAFALVAGLAGLGYGGVLQLSGRLSAAVLLHAAVNLLHFLLLSYPLRLN</sequence>
<proteinExistence type="predicted"/>
<evidence type="ECO:0000313" key="4">
    <source>
        <dbReference type="Proteomes" id="UP000243084"/>
    </source>
</evidence>
<dbReference type="Pfam" id="PF02517">
    <property type="entry name" value="Rce1-like"/>
    <property type="match status" value="1"/>
</dbReference>
<feature type="transmembrane region" description="Helical" evidence="1">
    <location>
        <begin position="139"/>
        <end position="164"/>
    </location>
</feature>
<dbReference type="AlphaFoldDB" id="A0A1I5UGS0"/>
<feature type="transmembrane region" description="Helical" evidence="1">
    <location>
        <begin position="224"/>
        <end position="242"/>
    </location>
</feature>
<dbReference type="GO" id="GO:0080120">
    <property type="term" value="P:CAAX-box protein maturation"/>
    <property type="evidence" value="ECO:0007669"/>
    <property type="project" value="UniProtKB-ARBA"/>
</dbReference>
<dbReference type="InterPro" id="IPR003675">
    <property type="entry name" value="Rce1/LyrA-like_dom"/>
</dbReference>
<feature type="transmembrane region" description="Helical" evidence="1">
    <location>
        <begin position="24"/>
        <end position="56"/>
    </location>
</feature>
<evidence type="ECO:0000313" key="3">
    <source>
        <dbReference type="EMBL" id="SFP94237.1"/>
    </source>
</evidence>
<evidence type="ECO:0000256" key="1">
    <source>
        <dbReference type="SAM" id="Phobius"/>
    </source>
</evidence>
<dbReference type="OrthoDB" id="5322702at2"/>
<feature type="transmembrane region" description="Helical" evidence="1">
    <location>
        <begin position="170"/>
        <end position="189"/>
    </location>
</feature>
<protein>
    <recommendedName>
        <fullName evidence="2">CAAX prenyl protease 2/Lysostaphin resistance protein A-like domain-containing protein</fullName>
    </recommendedName>
</protein>
<feature type="transmembrane region" description="Helical" evidence="1">
    <location>
        <begin position="106"/>
        <end position="127"/>
    </location>
</feature>
<feature type="transmembrane region" description="Helical" evidence="1">
    <location>
        <begin position="68"/>
        <end position="86"/>
    </location>
</feature>
<keyword evidence="1" id="KW-1133">Transmembrane helix</keyword>